<reference evidence="2 3" key="1">
    <citation type="journal article" date="2014" name="Genome Announc.">
        <title>Genome Sequence of the Microsporidian Species Nematocida sp1 Strain ERTm6 (ATCC PRA-372).</title>
        <authorList>
            <person name="Bakowski M.A."/>
            <person name="Priest M."/>
            <person name="Young S."/>
            <person name="Cuomo C.A."/>
            <person name="Troemel E.R."/>
        </authorList>
    </citation>
    <scope>NUCLEOTIDE SEQUENCE [LARGE SCALE GENOMIC DNA]</scope>
    <source>
        <strain evidence="2 3">ERTm6</strain>
    </source>
</reference>
<proteinExistence type="predicted"/>
<feature type="transmembrane region" description="Helical" evidence="1">
    <location>
        <begin position="241"/>
        <end position="258"/>
    </location>
</feature>
<dbReference type="Pfam" id="PF17010">
    <property type="entry name" value="DUF5092"/>
    <property type="match status" value="1"/>
</dbReference>
<evidence type="ECO:0000313" key="2">
    <source>
        <dbReference type="EMBL" id="KFG27432.1"/>
    </source>
</evidence>
<name>A0A086J5L4_NEMA1</name>
<keyword evidence="1" id="KW-0472">Membrane</keyword>
<dbReference type="OrthoDB" id="2195166at2759"/>
<dbReference type="HOGENOM" id="CLU_1065925_0_0_1"/>
<keyword evidence="3" id="KW-1185">Reference proteome</keyword>
<gene>
    <name evidence="2" type="ORF">NESG_00511</name>
</gene>
<protein>
    <submittedName>
        <fullName evidence="2">Uncharacterized protein</fullName>
    </submittedName>
</protein>
<dbReference type="RefSeq" id="XP_052905987.1">
    <property type="nucleotide sequence ID" value="XM_053048162.1"/>
</dbReference>
<sequence>MTNSTGCIGLFRNGDIDKEVDLLDREPISMRTYLSLIIESFNKKSDFVLAIVIPAETAVKECADDNIPASIVGKGMVYLAECINLHRFHVSISNPNVIAVSRKNVVDPNVKCHIKTIYYYALGYSAFAEILNKKDKKLFKSLSRVQEDSPAAVAELAGMNPLILTCSWVGTEDDYLNNSIFHTYLEKNKILGYFFDAKKHCDRQVKKERVLVRGVLLAIGCFLICSLIIQSILHEFSYPTLLYHTTAMLFCGIVMLINERI</sequence>
<dbReference type="InterPro" id="IPR031537">
    <property type="entry name" value="DUF5092"/>
</dbReference>
<feature type="transmembrane region" description="Helical" evidence="1">
    <location>
        <begin position="210"/>
        <end position="229"/>
    </location>
</feature>
<dbReference type="AlphaFoldDB" id="A0A086J5L4"/>
<evidence type="ECO:0000256" key="1">
    <source>
        <dbReference type="SAM" id="Phobius"/>
    </source>
</evidence>
<accession>A0A086J5L4</accession>
<dbReference type="GeneID" id="77675484"/>
<keyword evidence="1" id="KW-0812">Transmembrane</keyword>
<dbReference type="Proteomes" id="UP000054524">
    <property type="component" value="Unassembled WGS sequence"/>
</dbReference>
<dbReference type="EMBL" id="AKIJ01000001">
    <property type="protein sequence ID" value="KFG27432.1"/>
    <property type="molecule type" value="Genomic_DNA"/>
</dbReference>
<keyword evidence="1" id="KW-1133">Transmembrane helix</keyword>
<organism evidence="2 3">
    <name type="scientific">Nematocida ausubeli (strain ATCC PRA-371 / ERTm2)</name>
    <name type="common">Nematode killer fungus</name>
    <dbReference type="NCBI Taxonomy" id="1913371"/>
    <lineage>
        <taxon>Eukaryota</taxon>
        <taxon>Fungi</taxon>
        <taxon>Fungi incertae sedis</taxon>
        <taxon>Microsporidia</taxon>
        <taxon>Nematocida</taxon>
    </lineage>
</organism>
<comment type="caution">
    <text evidence="2">The sequence shown here is derived from an EMBL/GenBank/DDBJ whole genome shotgun (WGS) entry which is preliminary data.</text>
</comment>
<evidence type="ECO:0000313" key="3">
    <source>
        <dbReference type="Proteomes" id="UP000054524"/>
    </source>
</evidence>